<organism evidence="1 2">
    <name type="scientific">Tardiphaga robiniae</name>
    <dbReference type="NCBI Taxonomy" id="943830"/>
    <lineage>
        <taxon>Bacteria</taxon>
        <taxon>Pseudomonadati</taxon>
        <taxon>Pseudomonadota</taxon>
        <taxon>Alphaproteobacteria</taxon>
        <taxon>Hyphomicrobiales</taxon>
        <taxon>Nitrobacteraceae</taxon>
        <taxon>Tardiphaga</taxon>
    </lineage>
</organism>
<evidence type="ECO:0008006" key="3">
    <source>
        <dbReference type="Google" id="ProtNLM"/>
    </source>
</evidence>
<dbReference type="Gene3D" id="3.10.450.50">
    <property type="match status" value="1"/>
</dbReference>
<sequence length="123" mass="13846">MKMQDEQDIRAVIAGYFDALHHGDVAGFRRVLHPQVRLSSATDGTLVNLDLETYMGMVASRPSSASRGDPREDEIVSVSVASPTTAHARVKDMYLPKRFVNELSFIKIDGRWQIIAKVWHFFA</sequence>
<proteinExistence type="predicted"/>
<gene>
    <name evidence="1" type="ORF">A4A58_08965</name>
</gene>
<comment type="caution">
    <text evidence="1">The sequence shown here is derived from an EMBL/GenBank/DDBJ whole genome shotgun (WGS) entry which is preliminary data.</text>
</comment>
<dbReference type="STRING" id="943830.A4A58_08965"/>
<dbReference type="InterPro" id="IPR032710">
    <property type="entry name" value="NTF2-like_dom_sf"/>
</dbReference>
<dbReference type="AlphaFoldDB" id="A0A163YI23"/>
<dbReference type="EMBL" id="LVYV01000023">
    <property type="protein sequence ID" value="KZD22179.1"/>
    <property type="molecule type" value="Genomic_DNA"/>
</dbReference>
<reference evidence="1 2" key="1">
    <citation type="submission" date="2016-03" db="EMBL/GenBank/DDBJ databases">
        <title>Microsymbionts genomes from the relict species Vavilovia formosa (Stev.) Fed.</title>
        <authorList>
            <person name="Kopat V."/>
            <person name="Chirak E."/>
            <person name="Kimeklis A."/>
            <person name="Andronov E."/>
        </authorList>
    </citation>
    <scope>NUCLEOTIDE SEQUENCE [LARGE SCALE GENOMIC DNA]</scope>
    <source>
        <strain evidence="1 2">Vaf07</strain>
    </source>
</reference>
<dbReference type="Pfam" id="PF12893">
    <property type="entry name" value="Lumazine_bd_2"/>
    <property type="match status" value="1"/>
</dbReference>
<keyword evidence="2" id="KW-1185">Reference proteome</keyword>
<dbReference type="Proteomes" id="UP000076574">
    <property type="component" value="Unassembled WGS sequence"/>
</dbReference>
<protein>
    <recommendedName>
        <fullName evidence="3">Nuclear transport factor 2 family protein</fullName>
    </recommendedName>
</protein>
<name>A0A163YI23_9BRAD</name>
<evidence type="ECO:0000313" key="1">
    <source>
        <dbReference type="EMBL" id="KZD22179.1"/>
    </source>
</evidence>
<evidence type="ECO:0000313" key="2">
    <source>
        <dbReference type="Proteomes" id="UP000076574"/>
    </source>
</evidence>
<dbReference type="InterPro" id="IPR039437">
    <property type="entry name" value="FrzH/put_lumazine-bd"/>
</dbReference>
<accession>A0A163YI23</accession>
<dbReference type="SUPFAM" id="SSF54427">
    <property type="entry name" value="NTF2-like"/>
    <property type="match status" value="1"/>
</dbReference>